<evidence type="ECO:0000256" key="2">
    <source>
        <dbReference type="SAM" id="MobiDB-lite"/>
    </source>
</evidence>
<name>A0A166D5C2_DAUCS</name>
<proteinExistence type="predicted"/>
<feature type="coiled-coil region" evidence="1">
    <location>
        <begin position="30"/>
        <end position="79"/>
    </location>
</feature>
<keyword evidence="5" id="KW-1185">Reference proteome</keyword>
<evidence type="ECO:0000313" key="5">
    <source>
        <dbReference type="Proteomes" id="UP000077755"/>
    </source>
</evidence>
<accession>A0A166D5C2</accession>
<feature type="compositionally biased region" description="Basic and acidic residues" evidence="2">
    <location>
        <begin position="133"/>
        <end position="144"/>
    </location>
</feature>
<reference evidence="4" key="2">
    <citation type="submission" date="2022-03" db="EMBL/GenBank/DDBJ databases">
        <title>Draft title - Genomic analysis of global carrot germplasm unveils the trajectory of domestication and the origin of high carotenoid orange carrot.</title>
        <authorList>
            <person name="Iorizzo M."/>
            <person name="Ellison S."/>
            <person name="Senalik D."/>
            <person name="Macko-Podgorni A."/>
            <person name="Grzebelus D."/>
            <person name="Bostan H."/>
            <person name="Rolling W."/>
            <person name="Curaba J."/>
            <person name="Simon P."/>
        </authorList>
    </citation>
    <scope>NUCLEOTIDE SEQUENCE</scope>
    <source>
        <tissue evidence="4">Leaf</tissue>
    </source>
</reference>
<dbReference type="EMBL" id="CP093344">
    <property type="protein sequence ID" value="WOG87057.1"/>
    <property type="molecule type" value="Genomic_DNA"/>
</dbReference>
<gene>
    <name evidence="3" type="ORF">DCAR_005581</name>
    <name evidence="4" type="ORF">DCAR_0206277</name>
</gene>
<evidence type="ECO:0000256" key="1">
    <source>
        <dbReference type="SAM" id="Coils"/>
    </source>
</evidence>
<dbReference type="STRING" id="79200.A0A166D5C2"/>
<reference evidence="3" key="1">
    <citation type="journal article" date="2016" name="Nat. Genet.">
        <title>A high-quality carrot genome assembly provides new insights into carotenoid accumulation and asterid genome evolution.</title>
        <authorList>
            <person name="Iorizzo M."/>
            <person name="Ellison S."/>
            <person name="Senalik D."/>
            <person name="Zeng P."/>
            <person name="Satapoomin P."/>
            <person name="Huang J."/>
            <person name="Bowman M."/>
            <person name="Iovene M."/>
            <person name="Sanseverino W."/>
            <person name="Cavagnaro P."/>
            <person name="Yildiz M."/>
            <person name="Macko-Podgorni A."/>
            <person name="Moranska E."/>
            <person name="Grzebelus E."/>
            <person name="Grzebelus D."/>
            <person name="Ashrafi H."/>
            <person name="Zheng Z."/>
            <person name="Cheng S."/>
            <person name="Spooner D."/>
            <person name="Van Deynze A."/>
            <person name="Simon P."/>
        </authorList>
    </citation>
    <scope>NUCLEOTIDE SEQUENCE [LARGE SCALE GENOMIC DNA]</scope>
    <source>
        <tissue evidence="3">Leaf</tissue>
    </source>
</reference>
<feature type="region of interest" description="Disordered" evidence="2">
    <location>
        <begin position="121"/>
        <end position="152"/>
    </location>
</feature>
<dbReference type="AlphaFoldDB" id="A0A166D5C2"/>
<sequence>MERLVEFGRRAMFYVRVLSGYEERRIRSYRLQIQERLAKAEERKAALRKIPEQVILSEVRRMVEEMQNLNKKLEETESAIDQYFSPLDKEAEMIMKVQLEGEERSMKEMVKTMQRQAILEKEEAERLSSVQDAEAKKNIEEKSSPKPPSVAE</sequence>
<evidence type="ECO:0000313" key="3">
    <source>
        <dbReference type="EMBL" id="KZN04744.1"/>
    </source>
</evidence>
<evidence type="ECO:0000313" key="4">
    <source>
        <dbReference type="EMBL" id="WOG87057.1"/>
    </source>
</evidence>
<keyword evidence="1" id="KW-0175">Coiled coil</keyword>
<dbReference type="OMA" id="KQHAQIR"/>
<dbReference type="PANTHER" id="PTHR35749:SF1">
    <property type="entry name" value="OSJNBA0084A10.10 PROTEIN"/>
    <property type="match status" value="1"/>
</dbReference>
<dbReference type="KEGG" id="dcr:108206520"/>
<dbReference type="PANTHER" id="PTHR35749">
    <property type="entry name" value="OSJNBA0084A10.10 PROTEIN"/>
    <property type="match status" value="1"/>
</dbReference>
<dbReference type="Gramene" id="KZN04744">
    <property type="protein sequence ID" value="KZN04744"/>
    <property type="gene ID" value="DCAR_005581"/>
</dbReference>
<dbReference type="OrthoDB" id="1929657at2759"/>
<dbReference type="EMBL" id="LNRQ01000002">
    <property type="protein sequence ID" value="KZN04744.1"/>
    <property type="molecule type" value="Genomic_DNA"/>
</dbReference>
<protein>
    <submittedName>
        <fullName evidence="3">Uncharacterized protein</fullName>
    </submittedName>
</protein>
<organism evidence="3">
    <name type="scientific">Daucus carota subsp. sativus</name>
    <name type="common">Carrot</name>
    <dbReference type="NCBI Taxonomy" id="79200"/>
    <lineage>
        <taxon>Eukaryota</taxon>
        <taxon>Viridiplantae</taxon>
        <taxon>Streptophyta</taxon>
        <taxon>Embryophyta</taxon>
        <taxon>Tracheophyta</taxon>
        <taxon>Spermatophyta</taxon>
        <taxon>Magnoliopsida</taxon>
        <taxon>eudicotyledons</taxon>
        <taxon>Gunneridae</taxon>
        <taxon>Pentapetalae</taxon>
        <taxon>asterids</taxon>
        <taxon>campanulids</taxon>
        <taxon>Apiales</taxon>
        <taxon>Apiaceae</taxon>
        <taxon>Apioideae</taxon>
        <taxon>Scandiceae</taxon>
        <taxon>Daucinae</taxon>
        <taxon>Daucus</taxon>
        <taxon>Daucus sect. Daucus</taxon>
    </lineage>
</organism>
<dbReference type="Proteomes" id="UP000077755">
    <property type="component" value="Chromosome 2"/>
</dbReference>